<proteinExistence type="inferred from homology"/>
<evidence type="ECO:0000256" key="5">
    <source>
        <dbReference type="ARBA" id="ARBA00023136"/>
    </source>
</evidence>
<keyword evidence="3" id="KW-0812">Transmembrane</keyword>
<name>A0A238FCF5_9BASI</name>
<keyword evidence="7" id="KW-1185">Reference proteome</keyword>
<reference evidence="7" key="1">
    <citation type="submission" date="2016-09" db="EMBL/GenBank/DDBJ databases">
        <authorList>
            <person name="Jeantristanb JTB J.-T."/>
            <person name="Ricardo R."/>
        </authorList>
    </citation>
    <scope>NUCLEOTIDE SEQUENCE [LARGE SCALE GENOMIC DNA]</scope>
</reference>
<dbReference type="EMBL" id="FMSP01000007">
    <property type="protein sequence ID" value="SCV71512.1"/>
    <property type="molecule type" value="Genomic_DNA"/>
</dbReference>
<evidence type="ECO:0000256" key="4">
    <source>
        <dbReference type="ARBA" id="ARBA00022989"/>
    </source>
</evidence>
<evidence type="ECO:0000256" key="3">
    <source>
        <dbReference type="ARBA" id="ARBA00022692"/>
    </source>
</evidence>
<dbReference type="AlphaFoldDB" id="A0A238FCF5"/>
<dbReference type="Proteomes" id="UP000198372">
    <property type="component" value="Unassembled WGS sequence"/>
</dbReference>
<dbReference type="PANTHER" id="PTHR21346">
    <property type="entry name" value="FUN14 DOMAIN CONTAINING"/>
    <property type="match status" value="1"/>
</dbReference>
<protein>
    <submittedName>
        <fullName evidence="6">BQ2448_3100 protein</fullName>
    </submittedName>
</protein>
<evidence type="ECO:0000313" key="6">
    <source>
        <dbReference type="EMBL" id="SCV71512.1"/>
    </source>
</evidence>
<organism evidence="6 7">
    <name type="scientific">Microbotryum intermedium</name>
    <dbReference type="NCBI Taxonomy" id="269621"/>
    <lineage>
        <taxon>Eukaryota</taxon>
        <taxon>Fungi</taxon>
        <taxon>Dikarya</taxon>
        <taxon>Basidiomycota</taxon>
        <taxon>Pucciniomycotina</taxon>
        <taxon>Microbotryomycetes</taxon>
        <taxon>Microbotryales</taxon>
        <taxon>Microbotryaceae</taxon>
        <taxon>Microbotryum</taxon>
    </lineage>
</organism>
<dbReference type="GO" id="GO:0016020">
    <property type="term" value="C:membrane"/>
    <property type="evidence" value="ECO:0007669"/>
    <property type="project" value="UniProtKB-SubCell"/>
</dbReference>
<dbReference type="InterPro" id="IPR007014">
    <property type="entry name" value="FUN14"/>
</dbReference>
<dbReference type="Pfam" id="PF04930">
    <property type="entry name" value="FUN14"/>
    <property type="match status" value="1"/>
</dbReference>
<dbReference type="OrthoDB" id="163794at2759"/>
<keyword evidence="4" id="KW-1133">Transmembrane helix</keyword>
<comment type="similarity">
    <text evidence="2">Belongs to the FUN14 family.</text>
</comment>
<evidence type="ECO:0000313" key="7">
    <source>
        <dbReference type="Proteomes" id="UP000198372"/>
    </source>
</evidence>
<accession>A0A238FCF5</accession>
<comment type="subcellular location">
    <subcellularLocation>
        <location evidence="1">Membrane</location>
    </subcellularLocation>
</comment>
<evidence type="ECO:0000256" key="2">
    <source>
        <dbReference type="ARBA" id="ARBA00009160"/>
    </source>
</evidence>
<evidence type="ECO:0000256" key="1">
    <source>
        <dbReference type="ARBA" id="ARBA00004370"/>
    </source>
</evidence>
<gene>
    <name evidence="6" type="ORF">BQ2448_3100</name>
</gene>
<dbReference type="STRING" id="269621.A0A238FCF5"/>
<keyword evidence="5" id="KW-0472">Membrane</keyword>
<sequence length="223" mass="23655">MLAARWPTPLASVARQCAAARVVLPKVPYIAPRAMMRQQGMCTATRTGTSQATAFLRSYRFALAASLPLVAVGLGASRQQPIQCASDTRAYAQTTSAQTGALGAYDETLPAESIINLRDLSFGTVSGICVGIFVKKGLKAVAFALGGVFVFLQYMSSRSLLQINWGAITNSYDSFITKRASPSASAGGNRVVGLWGWFVDFISADVQSRATFVAGILLGFRLG</sequence>
<dbReference type="PANTHER" id="PTHR21346:SF10">
    <property type="entry name" value="TRANSMEMBRANE PROTEIN"/>
    <property type="match status" value="1"/>
</dbReference>